<comment type="caution">
    <text evidence="7">The sequence shown here is derived from an EMBL/GenBank/DDBJ whole genome shotgun (WGS) entry which is preliminary data.</text>
</comment>
<dbReference type="SUPFAM" id="SSF57667">
    <property type="entry name" value="beta-beta-alpha zinc fingers"/>
    <property type="match status" value="2"/>
</dbReference>
<keyword evidence="4" id="KW-0862">Zinc</keyword>
<organism evidence="7 8">
    <name type="scientific">Homarus americanus</name>
    <name type="common">American lobster</name>
    <dbReference type="NCBI Taxonomy" id="6706"/>
    <lineage>
        <taxon>Eukaryota</taxon>
        <taxon>Metazoa</taxon>
        <taxon>Ecdysozoa</taxon>
        <taxon>Arthropoda</taxon>
        <taxon>Crustacea</taxon>
        <taxon>Multicrustacea</taxon>
        <taxon>Malacostraca</taxon>
        <taxon>Eumalacostraca</taxon>
        <taxon>Eucarida</taxon>
        <taxon>Decapoda</taxon>
        <taxon>Pleocyemata</taxon>
        <taxon>Astacidea</taxon>
        <taxon>Nephropoidea</taxon>
        <taxon>Nephropidae</taxon>
        <taxon>Homarus</taxon>
    </lineage>
</organism>
<keyword evidence="8" id="KW-1185">Reference proteome</keyword>
<accession>A0A8J5JXY8</accession>
<dbReference type="InterPro" id="IPR050688">
    <property type="entry name" value="Zinc_finger/UBP_domain"/>
</dbReference>
<dbReference type="GO" id="GO:0005634">
    <property type="term" value="C:nucleus"/>
    <property type="evidence" value="ECO:0007669"/>
    <property type="project" value="UniProtKB-ARBA"/>
</dbReference>
<evidence type="ECO:0000259" key="6">
    <source>
        <dbReference type="PROSITE" id="PS50157"/>
    </source>
</evidence>
<keyword evidence="1" id="KW-0479">Metal-binding</keyword>
<evidence type="ECO:0000256" key="1">
    <source>
        <dbReference type="ARBA" id="ARBA00022723"/>
    </source>
</evidence>
<dbReference type="GO" id="GO:0045944">
    <property type="term" value="P:positive regulation of transcription by RNA polymerase II"/>
    <property type="evidence" value="ECO:0007669"/>
    <property type="project" value="TreeGrafter"/>
</dbReference>
<feature type="domain" description="C2H2-type" evidence="6">
    <location>
        <begin position="58"/>
        <end position="85"/>
    </location>
</feature>
<dbReference type="Pfam" id="PF00096">
    <property type="entry name" value="zf-C2H2"/>
    <property type="match status" value="2"/>
</dbReference>
<feature type="domain" description="C2H2-type" evidence="6">
    <location>
        <begin position="145"/>
        <end position="173"/>
    </location>
</feature>
<dbReference type="Gene3D" id="3.30.160.60">
    <property type="entry name" value="Classic Zinc Finger"/>
    <property type="match status" value="4"/>
</dbReference>
<dbReference type="AlphaFoldDB" id="A0A8J5JXY8"/>
<dbReference type="EMBL" id="JAHLQT010023139">
    <property type="protein sequence ID" value="KAG7165912.1"/>
    <property type="molecule type" value="Genomic_DNA"/>
</dbReference>
<keyword evidence="3 5" id="KW-0863">Zinc-finger</keyword>
<evidence type="ECO:0000313" key="8">
    <source>
        <dbReference type="Proteomes" id="UP000747542"/>
    </source>
</evidence>
<dbReference type="PANTHER" id="PTHR24403">
    <property type="entry name" value="ZINC FINGER PROTEIN"/>
    <property type="match status" value="1"/>
</dbReference>
<proteinExistence type="predicted"/>
<reference evidence="7" key="1">
    <citation type="journal article" date="2021" name="Sci. Adv.">
        <title>The American lobster genome reveals insights on longevity, neural, and immune adaptations.</title>
        <authorList>
            <person name="Polinski J.M."/>
            <person name="Zimin A.V."/>
            <person name="Clark K.F."/>
            <person name="Kohn A.B."/>
            <person name="Sadowski N."/>
            <person name="Timp W."/>
            <person name="Ptitsyn A."/>
            <person name="Khanna P."/>
            <person name="Romanova D.Y."/>
            <person name="Williams P."/>
            <person name="Greenwood S.J."/>
            <person name="Moroz L.L."/>
            <person name="Walt D.R."/>
            <person name="Bodnar A.G."/>
        </authorList>
    </citation>
    <scope>NUCLEOTIDE SEQUENCE</scope>
    <source>
        <strain evidence="7">GMGI-L3</strain>
    </source>
</reference>
<dbReference type="FunFam" id="3.30.160.60:FF:000446">
    <property type="entry name" value="Zinc finger protein"/>
    <property type="match status" value="1"/>
</dbReference>
<dbReference type="InterPro" id="IPR013087">
    <property type="entry name" value="Znf_C2H2_type"/>
</dbReference>
<evidence type="ECO:0000256" key="2">
    <source>
        <dbReference type="ARBA" id="ARBA00022737"/>
    </source>
</evidence>
<evidence type="ECO:0000256" key="3">
    <source>
        <dbReference type="ARBA" id="ARBA00022771"/>
    </source>
</evidence>
<feature type="domain" description="C2H2-type" evidence="6">
    <location>
        <begin position="117"/>
        <end position="144"/>
    </location>
</feature>
<dbReference type="GO" id="GO:0008270">
    <property type="term" value="F:zinc ion binding"/>
    <property type="evidence" value="ECO:0007669"/>
    <property type="project" value="UniProtKB-KW"/>
</dbReference>
<evidence type="ECO:0000256" key="4">
    <source>
        <dbReference type="ARBA" id="ARBA00022833"/>
    </source>
</evidence>
<dbReference type="PROSITE" id="PS50157">
    <property type="entry name" value="ZINC_FINGER_C2H2_2"/>
    <property type="match status" value="3"/>
</dbReference>
<dbReference type="InterPro" id="IPR036236">
    <property type="entry name" value="Znf_C2H2_sf"/>
</dbReference>
<dbReference type="Proteomes" id="UP000747542">
    <property type="component" value="Unassembled WGS sequence"/>
</dbReference>
<keyword evidence="2" id="KW-0677">Repeat</keyword>
<dbReference type="PANTHER" id="PTHR24403:SF109">
    <property type="entry name" value="ZINC FINGER PROTEIN 845-LIKE"/>
    <property type="match status" value="1"/>
</dbReference>
<gene>
    <name evidence="7" type="primary">che-1-L</name>
    <name evidence="7" type="ORF">Hamer_G011818</name>
</gene>
<evidence type="ECO:0000313" key="7">
    <source>
        <dbReference type="EMBL" id="KAG7165912.1"/>
    </source>
</evidence>
<protein>
    <submittedName>
        <fullName evidence="7">Transcription factor che-1-like</fullName>
    </submittedName>
</protein>
<dbReference type="SMART" id="SM00355">
    <property type="entry name" value="ZnF_C2H2"/>
    <property type="match status" value="3"/>
</dbReference>
<evidence type="ECO:0000256" key="5">
    <source>
        <dbReference type="PROSITE-ProRule" id="PRU00042"/>
    </source>
</evidence>
<sequence>MVMMTTGQDPGLNCPFSLIGATGTRVVSRSGHPTSQYVRVCNPPEEMLVQGSDDGLKLYCDQCSYKARDSTNLRRHKRIHTGEKPYACSYCNYRSTQSNNGSEVVDAQGVARKLSHYICQHCGYVARDKTNLRKHLYTHTGEKPYACMYCFYKTTQNSNLRTHIKRHHQQYIPRDEKFVEQFSGGDVFMLERMKE</sequence>
<name>A0A8J5JXY8_HOMAM</name>